<keyword evidence="1 2" id="KW-0784">Thiamine biosynthesis</keyword>
<dbReference type="OrthoDB" id="9802811at2"/>
<feature type="domain" description="PurM-like C-terminal" evidence="4">
    <location>
        <begin position="146"/>
        <end position="303"/>
    </location>
</feature>
<dbReference type="Proteomes" id="UP000056322">
    <property type="component" value="Chromosome 1"/>
</dbReference>
<dbReference type="GO" id="GO:0009229">
    <property type="term" value="P:thiamine diphosphate biosynthetic process"/>
    <property type="evidence" value="ECO:0007669"/>
    <property type="project" value="UniProtKB-UniRule"/>
</dbReference>
<accession>A0A0B7J195</accession>
<protein>
    <recommendedName>
        <fullName evidence="2">Thiamine-monophosphate kinase</fullName>
        <shortName evidence="2">TMP kinase</shortName>
        <shortName evidence="2">Thiamine-phosphate kinase</shortName>
        <ecNumber evidence="2">2.7.4.16</ecNumber>
    </recommendedName>
</protein>
<proteinExistence type="inferred from homology"/>
<comment type="function">
    <text evidence="2">Catalyzes the ATP-dependent phosphorylation of thiamine-monophosphate (TMP) to form thiamine-pyrophosphate (TPP), the active form of vitamin B1.</text>
</comment>
<feature type="binding site" evidence="2">
    <location>
        <position position="316"/>
    </location>
    <ligand>
        <name>substrate</name>
    </ligand>
</feature>
<feature type="binding site" evidence="2">
    <location>
        <position position="26"/>
    </location>
    <ligand>
        <name>Mg(2+)</name>
        <dbReference type="ChEBI" id="CHEBI:18420"/>
        <label>4</label>
    </ligand>
</feature>
<dbReference type="GO" id="GO:0009030">
    <property type="term" value="F:thiamine-phosphate kinase activity"/>
    <property type="evidence" value="ECO:0007669"/>
    <property type="project" value="UniProtKB-UniRule"/>
</dbReference>
<dbReference type="STRING" id="1581680.BN1209_1384"/>
<comment type="miscellaneous">
    <text evidence="2">Reaction mechanism of ThiL seems to utilize a direct, inline transfer of the gamma-phosphate of ATP to TMP rather than a phosphorylated enzyme intermediate.</text>
</comment>
<keyword evidence="2 5" id="KW-0808">Transferase</keyword>
<evidence type="ECO:0000313" key="5">
    <source>
        <dbReference type="EMBL" id="CEN56423.1"/>
    </source>
</evidence>
<dbReference type="UniPathway" id="UPA00060">
    <property type="reaction ID" value="UER00142"/>
</dbReference>
<sequence length="320" mass="34392">MLSEFDLIKKYFTKPGQNIDLGVGDDAALIQISAGHQLAISSDMLVAGTHFLEDCPAYFIGWKSLAVNISDMAAMGAIPKWATLAIALPNIDETWLSEFSRGFFACADEFSVSLIGGDTTRGPLNISVQIMGEVPLGKALRRDGAKAGDEVWVSGTLGNAALGLAELQNKLIDNVLSISEKQTCIHALQAPQPRVTLGLALRGAANSAIDISDGLLADLGHILERSNLGADLYWEDIPHVNLSQKLDTATLQSLSLAGGDDYELCFTAPVTQHDAILAIGEKLNLKLSTIGVTTKETKINLYDKNRQLIELKRTGYDHFG</sequence>
<feature type="binding site" evidence="2">
    <location>
        <position position="210"/>
    </location>
    <ligand>
        <name>Mg(2+)</name>
        <dbReference type="ChEBI" id="CHEBI:18420"/>
        <label>3</label>
    </ligand>
</feature>
<dbReference type="HOGENOM" id="CLU_046964_3_0_4"/>
<dbReference type="PANTHER" id="PTHR30270:SF0">
    <property type="entry name" value="THIAMINE-MONOPHOSPHATE KINASE"/>
    <property type="match status" value="1"/>
</dbReference>
<feature type="binding site" evidence="2">
    <location>
        <position position="41"/>
    </location>
    <ligand>
        <name>Mg(2+)</name>
        <dbReference type="ChEBI" id="CHEBI:18420"/>
        <label>4</label>
    </ligand>
</feature>
<evidence type="ECO:0000259" key="3">
    <source>
        <dbReference type="Pfam" id="PF00586"/>
    </source>
</evidence>
<dbReference type="InterPro" id="IPR036676">
    <property type="entry name" value="PurM-like_C_sf"/>
</dbReference>
<feature type="binding site" evidence="2">
    <location>
        <position position="212"/>
    </location>
    <ligand>
        <name>ATP</name>
        <dbReference type="ChEBI" id="CHEBI:30616"/>
    </ligand>
</feature>
<feature type="domain" description="PurM-like N-terminal" evidence="3">
    <location>
        <begin position="24"/>
        <end position="134"/>
    </location>
</feature>
<dbReference type="Pfam" id="PF02769">
    <property type="entry name" value="AIRS_C"/>
    <property type="match status" value="1"/>
</dbReference>
<dbReference type="EMBL" id="LN794158">
    <property type="protein sequence ID" value="CEN56423.1"/>
    <property type="molecule type" value="Genomic_DNA"/>
</dbReference>
<evidence type="ECO:0000313" key="6">
    <source>
        <dbReference type="Proteomes" id="UP000056322"/>
    </source>
</evidence>
<dbReference type="KEGG" id="mbac:BN1209_1384"/>
<evidence type="ECO:0000259" key="4">
    <source>
        <dbReference type="Pfam" id="PF02769"/>
    </source>
</evidence>
<dbReference type="GO" id="GO:0009228">
    <property type="term" value="P:thiamine biosynthetic process"/>
    <property type="evidence" value="ECO:0007669"/>
    <property type="project" value="UniProtKB-KW"/>
</dbReference>
<feature type="binding site" evidence="2">
    <location>
        <position position="26"/>
    </location>
    <ligand>
        <name>Mg(2+)</name>
        <dbReference type="ChEBI" id="CHEBI:18420"/>
        <label>3</label>
    </ligand>
</feature>
<dbReference type="Gene3D" id="3.30.1330.10">
    <property type="entry name" value="PurM-like, N-terminal domain"/>
    <property type="match status" value="1"/>
</dbReference>
<comment type="pathway">
    <text evidence="2">Cofactor biosynthesis; thiamine diphosphate biosynthesis; thiamine diphosphate from thiamine phosphate: step 1/1.</text>
</comment>
<keyword evidence="2 5" id="KW-0418">Kinase</keyword>
<dbReference type="GO" id="GO:0005524">
    <property type="term" value="F:ATP binding"/>
    <property type="evidence" value="ECO:0007669"/>
    <property type="project" value="UniProtKB-UniRule"/>
</dbReference>
<dbReference type="SUPFAM" id="SSF55326">
    <property type="entry name" value="PurM N-terminal domain-like"/>
    <property type="match status" value="1"/>
</dbReference>
<dbReference type="EC" id="2.7.4.16" evidence="2"/>
<feature type="binding site" evidence="2">
    <location>
        <position position="71"/>
    </location>
    <ligand>
        <name>Mg(2+)</name>
        <dbReference type="ChEBI" id="CHEBI:18420"/>
        <label>2</label>
    </ligand>
</feature>
<evidence type="ECO:0000256" key="1">
    <source>
        <dbReference type="ARBA" id="ARBA00022977"/>
    </source>
</evidence>
<evidence type="ECO:0000256" key="2">
    <source>
        <dbReference type="HAMAP-Rule" id="MF_02128"/>
    </source>
</evidence>
<organism evidence="5 6">
    <name type="scientific">Candidatus Methylopumilus turicensis</name>
    <dbReference type="NCBI Taxonomy" id="1581680"/>
    <lineage>
        <taxon>Bacteria</taxon>
        <taxon>Pseudomonadati</taxon>
        <taxon>Pseudomonadota</taxon>
        <taxon>Betaproteobacteria</taxon>
        <taxon>Nitrosomonadales</taxon>
        <taxon>Methylophilaceae</taxon>
        <taxon>Candidatus Methylopumilus</taxon>
    </lineage>
</organism>
<comment type="caution">
    <text evidence="2">Lacks conserved residue(s) required for the propagation of feature annotation.</text>
</comment>
<dbReference type="InterPro" id="IPR016188">
    <property type="entry name" value="PurM-like_N"/>
</dbReference>
<dbReference type="InterPro" id="IPR036921">
    <property type="entry name" value="PurM-like_N_sf"/>
</dbReference>
<feature type="binding site" evidence="2">
    <location>
        <position position="43"/>
    </location>
    <ligand>
        <name>Mg(2+)</name>
        <dbReference type="ChEBI" id="CHEBI:18420"/>
        <label>2</label>
    </ligand>
</feature>
<dbReference type="InterPro" id="IPR006283">
    <property type="entry name" value="ThiL-like"/>
</dbReference>
<dbReference type="NCBIfam" id="TIGR01379">
    <property type="entry name" value="thiL"/>
    <property type="match status" value="1"/>
</dbReference>
<feature type="binding site" evidence="2">
    <location>
        <position position="260"/>
    </location>
    <ligand>
        <name>substrate</name>
    </ligand>
</feature>
<dbReference type="CDD" id="cd02194">
    <property type="entry name" value="ThiL"/>
    <property type="match status" value="1"/>
</dbReference>
<feature type="binding site" evidence="2">
    <location>
        <position position="142"/>
    </location>
    <ligand>
        <name>ATP</name>
        <dbReference type="ChEBI" id="CHEBI:30616"/>
    </ligand>
</feature>
<reference evidence="6" key="1">
    <citation type="submission" date="2014-12" db="EMBL/GenBank/DDBJ databases">
        <authorList>
            <person name="Salcher M.M."/>
        </authorList>
    </citation>
    <scope>NUCLEOTIDE SEQUENCE [LARGE SCALE GENOMIC DNA]</scope>
    <source>
        <strain evidence="6">MMS-10A-171</strain>
    </source>
</reference>
<keyword evidence="2" id="KW-0479">Metal-binding</keyword>
<dbReference type="Gene3D" id="3.90.650.10">
    <property type="entry name" value="PurM-like C-terminal domain"/>
    <property type="match status" value="1"/>
</dbReference>
<dbReference type="GO" id="GO:0000287">
    <property type="term" value="F:magnesium ion binding"/>
    <property type="evidence" value="ECO:0007669"/>
    <property type="project" value="UniProtKB-UniRule"/>
</dbReference>
<dbReference type="SUPFAM" id="SSF56042">
    <property type="entry name" value="PurM C-terminal domain-like"/>
    <property type="match status" value="1"/>
</dbReference>
<dbReference type="AlphaFoldDB" id="A0A0B7J195"/>
<feature type="binding site" evidence="2">
    <location>
        <position position="50"/>
    </location>
    <ligand>
        <name>substrate</name>
    </ligand>
</feature>
<feature type="binding site" evidence="2">
    <location>
        <position position="118"/>
    </location>
    <ligand>
        <name>Mg(2+)</name>
        <dbReference type="ChEBI" id="CHEBI:18420"/>
        <label>1</label>
    </ligand>
</feature>
<dbReference type="InterPro" id="IPR010918">
    <property type="entry name" value="PurM-like_C_dom"/>
</dbReference>
<keyword evidence="6" id="KW-1185">Reference proteome</keyword>
<feature type="binding site" evidence="2">
    <location>
        <position position="43"/>
    </location>
    <ligand>
        <name>Mg(2+)</name>
        <dbReference type="ChEBI" id="CHEBI:18420"/>
        <label>1</label>
    </ligand>
</feature>
<feature type="binding site" evidence="2">
    <location>
        <position position="42"/>
    </location>
    <ligand>
        <name>Mg(2+)</name>
        <dbReference type="ChEBI" id="CHEBI:18420"/>
        <label>1</label>
    </ligand>
</feature>
<dbReference type="PIRSF" id="PIRSF005303">
    <property type="entry name" value="Thiam_monoph_kin"/>
    <property type="match status" value="1"/>
</dbReference>
<dbReference type="Pfam" id="PF00586">
    <property type="entry name" value="AIRS"/>
    <property type="match status" value="1"/>
</dbReference>
<comment type="catalytic activity">
    <reaction evidence="2">
        <text>thiamine phosphate + ATP = thiamine diphosphate + ADP</text>
        <dbReference type="Rhea" id="RHEA:15913"/>
        <dbReference type="ChEBI" id="CHEBI:30616"/>
        <dbReference type="ChEBI" id="CHEBI:37575"/>
        <dbReference type="ChEBI" id="CHEBI:58937"/>
        <dbReference type="ChEBI" id="CHEBI:456216"/>
        <dbReference type="EC" id="2.7.4.16"/>
    </reaction>
</comment>
<dbReference type="PANTHER" id="PTHR30270">
    <property type="entry name" value="THIAMINE-MONOPHOSPHATE KINASE"/>
    <property type="match status" value="1"/>
</dbReference>
<dbReference type="RefSeq" id="WP_045751517.1">
    <property type="nucleotide sequence ID" value="NZ_LN794158.1"/>
</dbReference>
<keyword evidence="2" id="KW-0067">ATP-binding</keyword>
<comment type="similarity">
    <text evidence="2">Belongs to the thiamine-monophosphate kinase family.</text>
</comment>
<feature type="binding site" evidence="2">
    <location>
        <position position="213"/>
    </location>
    <ligand>
        <name>Mg(2+)</name>
        <dbReference type="ChEBI" id="CHEBI:18420"/>
        <label>5</label>
    </ligand>
</feature>
<keyword evidence="2" id="KW-0547">Nucleotide-binding</keyword>
<gene>
    <name evidence="2 5" type="primary">thiL</name>
    <name evidence="5" type="ORF">BN1209_1384</name>
</gene>
<name>A0A0B7J195_9PROT</name>
<keyword evidence="2" id="KW-0460">Magnesium</keyword>
<feature type="binding site" evidence="2">
    <location>
        <position position="71"/>
    </location>
    <ligand>
        <name>Mg(2+)</name>
        <dbReference type="ChEBI" id="CHEBI:18420"/>
        <label>4</label>
    </ligand>
</feature>
<feature type="binding site" evidence="2">
    <location>
        <begin position="117"/>
        <end position="118"/>
    </location>
    <ligand>
        <name>ATP</name>
        <dbReference type="ChEBI" id="CHEBI:30616"/>
    </ligand>
</feature>
<dbReference type="HAMAP" id="MF_02128">
    <property type="entry name" value="TMP_kinase"/>
    <property type="match status" value="1"/>
</dbReference>
<feature type="binding site" evidence="2">
    <location>
        <position position="71"/>
    </location>
    <ligand>
        <name>Mg(2+)</name>
        <dbReference type="ChEBI" id="CHEBI:18420"/>
        <label>3</label>
    </ligand>
</feature>